<feature type="domain" description="G" evidence="6">
    <location>
        <begin position="235"/>
        <end position="325"/>
    </location>
</feature>
<sequence length="487" mass="52826">MATIFAPVVKGAQALQIVRISGSNAKPILDLLTKSPIKNNSRTAPYTSSGSSKGNRSIIPRHAHLRKLYRNNILLDEALVLFFPEPHSFTGDDCVELHLHGGLAVSQAVTKAILATDLARMAEPGEFTKTAFINGKLGLTEVEGIRDLLLAETEMQRRVAIMGSAGKVETMFNNMRDKLIAINALITAEIDFAEDNHISANMHEVEKTVAEVLKEFQGLLRISQQCSEIVRHGVRIALLGAPNSGKSSLVNYLAQRDVSLVSEVAGTTRDVLEVPLNLQGNKAVMFDLAGVHETDDIVESLGIQKAMEVLKKADIIVYLKSNKINSNVNDKVNNNSEQSTYSSEPNSEGPLYEPLPHQQLIEVSSKSDLAQSLSSSKLNISTKTGLGIEEFLSILSEAVQRTIDTSSSSSSDEMATAALSLTERVRNILETEAIPGLQMCSELLYSDIVLSHAELSRATDAIGRITGRSVNMNEVLDVVFGSFCIGK</sequence>
<dbReference type="AlphaFoldDB" id="A0AAV5RKR2"/>
<dbReference type="PANTHER" id="PTHR42714">
    <property type="entry name" value="TRNA MODIFICATION GTPASE GTPBP3"/>
    <property type="match status" value="1"/>
</dbReference>
<evidence type="ECO:0000256" key="4">
    <source>
        <dbReference type="ARBA" id="ARBA00023134"/>
    </source>
</evidence>
<evidence type="ECO:0000313" key="9">
    <source>
        <dbReference type="EMBL" id="GMM51577.1"/>
    </source>
</evidence>
<dbReference type="SUPFAM" id="SSF116878">
    <property type="entry name" value="TrmE connector domain"/>
    <property type="match status" value="1"/>
</dbReference>
<dbReference type="NCBIfam" id="NF003661">
    <property type="entry name" value="PRK05291.1-3"/>
    <property type="match status" value="1"/>
</dbReference>
<dbReference type="GO" id="GO:0002098">
    <property type="term" value="P:tRNA wobble uridine modification"/>
    <property type="evidence" value="ECO:0007669"/>
    <property type="project" value="TreeGrafter"/>
</dbReference>
<feature type="region of interest" description="Disordered" evidence="5">
    <location>
        <begin position="328"/>
        <end position="353"/>
    </location>
</feature>
<evidence type="ECO:0000259" key="8">
    <source>
        <dbReference type="Pfam" id="PF12631"/>
    </source>
</evidence>
<comment type="similarity">
    <text evidence="1">Belongs to the TRAFAC class TrmE-Era-EngA-EngB-Septin-like GTPase superfamily. TrmE GTPase family.</text>
</comment>
<keyword evidence="10" id="KW-1185">Reference proteome</keyword>
<dbReference type="InterPro" id="IPR027266">
    <property type="entry name" value="TrmE/GcvT-like"/>
</dbReference>
<organism evidence="9 10">
    <name type="scientific">Starmerella bacillaris</name>
    <name type="common">Yeast</name>
    <name type="synonym">Candida zemplinina</name>
    <dbReference type="NCBI Taxonomy" id="1247836"/>
    <lineage>
        <taxon>Eukaryota</taxon>
        <taxon>Fungi</taxon>
        <taxon>Dikarya</taxon>
        <taxon>Ascomycota</taxon>
        <taxon>Saccharomycotina</taxon>
        <taxon>Dipodascomycetes</taxon>
        <taxon>Dipodascales</taxon>
        <taxon>Trichomonascaceae</taxon>
        <taxon>Starmerella</taxon>
    </lineage>
</organism>
<dbReference type="NCBIfam" id="TIGR00231">
    <property type="entry name" value="small_GTP"/>
    <property type="match status" value="1"/>
</dbReference>
<dbReference type="GO" id="GO:0005525">
    <property type="term" value="F:GTP binding"/>
    <property type="evidence" value="ECO:0007669"/>
    <property type="project" value="UniProtKB-KW"/>
</dbReference>
<dbReference type="PANTHER" id="PTHR42714:SF2">
    <property type="entry name" value="TRNA MODIFICATION GTPASE GTPBP3, MITOCHONDRIAL"/>
    <property type="match status" value="1"/>
</dbReference>
<dbReference type="Pfam" id="PF01926">
    <property type="entry name" value="MMR_HSR1"/>
    <property type="match status" value="1"/>
</dbReference>
<dbReference type="Pfam" id="PF12631">
    <property type="entry name" value="MnmE_helical"/>
    <property type="match status" value="1"/>
</dbReference>
<dbReference type="Gene3D" id="3.40.50.300">
    <property type="entry name" value="P-loop containing nucleotide triphosphate hydrolases"/>
    <property type="match status" value="1"/>
</dbReference>
<proteinExistence type="inferred from homology"/>
<dbReference type="GO" id="GO:0003924">
    <property type="term" value="F:GTPase activity"/>
    <property type="evidence" value="ECO:0007669"/>
    <property type="project" value="InterPro"/>
</dbReference>
<gene>
    <name evidence="9" type="ORF">DASB73_025400</name>
</gene>
<dbReference type="InterPro" id="IPR018948">
    <property type="entry name" value="GTP-bd_TrmE_N"/>
</dbReference>
<dbReference type="Gene3D" id="1.20.120.430">
    <property type="entry name" value="tRNA modification GTPase MnmE domain 2"/>
    <property type="match status" value="1"/>
</dbReference>
<evidence type="ECO:0000256" key="1">
    <source>
        <dbReference type="ARBA" id="ARBA00011043"/>
    </source>
</evidence>
<evidence type="ECO:0000259" key="6">
    <source>
        <dbReference type="Pfam" id="PF01926"/>
    </source>
</evidence>
<dbReference type="SUPFAM" id="SSF52540">
    <property type="entry name" value="P-loop containing nucleoside triphosphate hydrolases"/>
    <property type="match status" value="1"/>
</dbReference>
<evidence type="ECO:0000259" key="7">
    <source>
        <dbReference type="Pfam" id="PF10396"/>
    </source>
</evidence>
<dbReference type="InterPro" id="IPR027417">
    <property type="entry name" value="P-loop_NTPase"/>
</dbReference>
<name>A0AAV5RKR2_STABA</name>
<dbReference type="CDD" id="cd04164">
    <property type="entry name" value="trmE"/>
    <property type="match status" value="1"/>
</dbReference>
<dbReference type="HAMAP" id="MF_00379">
    <property type="entry name" value="GTPase_MnmE"/>
    <property type="match status" value="1"/>
</dbReference>
<protein>
    <submittedName>
        <fullName evidence="9">Mss1 protein</fullName>
    </submittedName>
</protein>
<evidence type="ECO:0000256" key="5">
    <source>
        <dbReference type="SAM" id="MobiDB-lite"/>
    </source>
</evidence>
<feature type="domain" description="GTP-binding protein TrmE N-terminal" evidence="7">
    <location>
        <begin position="4"/>
        <end position="136"/>
    </location>
</feature>
<keyword evidence="4" id="KW-0342">GTP-binding</keyword>
<feature type="compositionally biased region" description="Polar residues" evidence="5">
    <location>
        <begin position="337"/>
        <end position="346"/>
    </location>
</feature>
<dbReference type="Proteomes" id="UP001362899">
    <property type="component" value="Unassembled WGS sequence"/>
</dbReference>
<dbReference type="InterPro" id="IPR006073">
    <property type="entry name" value="GTP-bd"/>
</dbReference>
<dbReference type="EMBL" id="BTGC01000008">
    <property type="protein sequence ID" value="GMM51577.1"/>
    <property type="molecule type" value="Genomic_DNA"/>
</dbReference>
<dbReference type="GO" id="GO:0030488">
    <property type="term" value="P:tRNA methylation"/>
    <property type="evidence" value="ECO:0007669"/>
    <property type="project" value="TreeGrafter"/>
</dbReference>
<evidence type="ECO:0000313" key="10">
    <source>
        <dbReference type="Proteomes" id="UP001362899"/>
    </source>
</evidence>
<dbReference type="GO" id="GO:0005739">
    <property type="term" value="C:mitochondrion"/>
    <property type="evidence" value="ECO:0007669"/>
    <property type="project" value="TreeGrafter"/>
</dbReference>
<dbReference type="Pfam" id="PF10396">
    <property type="entry name" value="TrmE_N"/>
    <property type="match status" value="1"/>
</dbReference>
<evidence type="ECO:0000256" key="3">
    <source>
        <dbReference type="ARBA" id="ARBA00022741"/>
    </source>
</evidence>
<dbReference type="Gene3D" id="3.30.1360.120">
    <property type="entry name" value="Probable tRNA modification gtpase trme, domain 1"/>
    <property type="match status" value="1"/>
</dbReference>
<keyword evidence="3" id="KW-0547">Nucleotide-binding</keyword>
<dbReference type="InterPro" id="IPR031168">
    <property type="entry name" value="G_TrmE"/>
</dbReference>
<dbReference type="InterPro" id="IPR027368">
    <property type="entry name" value="MnmE_dom2"/>
</dbReference>
<dbReference type="InterPro" id="IPR004520">
    <property type="entry name" value="GTPase_MnmE"/>
</dbReference>
<dbReference type="InterPro" id="IPR025867">
    <property type="entry name" value="MnmE_helical"/>
</dbReference>
<dbReference type="InterPro" id="IPR005225">
    <property type="entry name" value="Small_GTP-bd"/>
</dbReference>
<comment type="caution">
    <text evidence="9">The sequence shown here is derived from an EMBL/GenBank/DDBJ whole genome shotgun (WGS) entry which is preliminary data.</text>
</comment>
<feature type="domain" description="MnmE helical" evidence="8">
    <location>
        <begin position="139"/>
        <end position="484"/>
    </location>
</feature>
<accession>A0AAV5RKR2</accession>
<dbReference type="CDD" id="cd14858">
    <property type="entry name" value="TrmE_N"/>
    <property type="match status" value="1"/>
</dbReference>
<evidence type="ECO:0000256" key="2">
    <source>
        <dbReference type="ARBA" id="ARBA00022694"/>
    </source>
</evidence>
<keyword evidence="2" id="KW-0819">tRNA processing</keyword>
<reference evidence="9 10" key="1">
    <citation type="journal article" date="2023" name="Elife">
        <title>Identification of key yeast species and microbe-microbe interactions impacting larval growth of Drosophila in the wild.</title>
        <authorList>
            <person name="Mure A."/>
            <person name="Sugiura Y."/>
            <person name="Maeda R."/>
            <person name="Honda K."/>
            <person name="Sakurai N."/>
            <person name="Takahashi Y."/>
            <person name="Watada M."/>
            <person name="Katoh T."/>
            <person name="Gotoh A."/>
            <person name="Gotoh Y."/>
            <person name="Taniguchi I."/>
            <person name="Nakamura K."/>
            <person name="Hayashi T."/>
            <person name="Katayama T."/>
            <person name="Uemura T."/>
            <person name="Hattori Y."/>
        </authorList>
    </citation>
    <scope>NUCLEOTIDE SEQUENCE [LARGE SCALE GENOMIC DNA]</scope>
    <source>
        <strain evidence="9 10">SB-73</strain>
    </source>
</reference>